<keyword evidence="2" id="KW-1185">Reference proteome</keyword>
<gene>
    <name evidence="1" type="ORF">DESAMIL20_778</name>
</gene>
<dbReference type="GO" id="GO:0016740">
    <property type="term" value="F:transferase activity"/>
    <property type="evidence" value="ECO:0007669"/>
    <property type="project" value="TreeGrafter"/>
</dbReference>
<dbReference type="Gene3D" id="3.60.15.10">
    <property type="entry name" value="Ribonuclease Z/Hydroxyacylglutathione hydrolase-like"/>
    <property type="match status" value="1"/>
</dbReference>
<dbReference type="RefSeq" id="WP_086033501.1">
    <property type="nucleotide sequence ID" value="NZ_MDSU01000018.1"/>
</dbReference>
<proteinExistence type="predicted"/>
<evidence type="ECO:0000313" key="2">
    <source>
        <dbReference type="Proteomes" id="UP000194141"/>
    </source>
</evidence>
<accession>A0A1X4XUL1</accession>
<dbReference type="InterPro" id="IPR036866">
    <property type="entry name" value="RibonucZ/Hydroxyglut_hydro"/>
</dbReference>
<dbReference type="InterPro" id="IPR052926">
    <property type="entry name" value="Metallo-beta-lactamase_dom"/>
</dbReference>
<dbReference type="GO" id="GO:0016787">
    <property type="term" value="F:hydrolase activity"/>
    <property type="evidence" value="ECO:0007669"/>
    <property type="project" value="UniProtKB-KW"/>
</dbReference>
<sequence>MLSVDSLKVTCLSETSWFDTGLLMSNIKKAGGMNTDQYSINWDYKNAGGYSALVEYTKSYQKGYVLLDVGWRESYMDWVFDREGVMELLKKEKLNDVFISHEHMDHFWGLNSITKIRNDFNLYIPVGFSKKGYEIIEKSNFKGNLVEVDDKFQNDTLSSFVYKMDIILGVKNEQMLVFNLKDKGFVTITGCCHPGVNTMMEYVKNHYGDALYGLYGGLHISLLEDWNEQKAKEIEKLASWGLKKVAANHCTGVIAVEHMIQKGINVIGGSAKFASQSQLYIGNSDNIEF</sequence>
<dbReference type="EMBL" id="MDSU01000018">
    <property type="protein sequence ID" value="OSS41225.1"/>
    <property type="molecule type" value="Genomic_DNA"/>
</dbReference>
<reference evidence="1 2" key="1">
    <citation type="journal article" date="2017" name="Front. Microbiol.">
        <title>Genome Sequence of Desulfurella amilsii Strain TR1 and Comparative Genomics of Desulfurellaceae Family.</title>
        <authorList>
            <person name="Florentino A.P."/>
            <person name="Stams A.J."/>
            <person name="Sanchez-Andrea I."/>
        </authorList>
    </citation>
    <scope>NUCLEOTIDE SEQUENCE [LARGE SCALE GENOMIC DNA]</scope>
    <source>
        <strain evidence="1 2">TR1</strain>
    </source>
</reference>
<dbReference type="AlphaFoldDB" id="A0A1X4XUL1"/>
<dbReference type="PANTHER" id="PTHR13754:SF13">
    <property type="entry name" value="METALLO-BETA-LACTAMASE SUPERFAMILY PROTEIN (AFU_ORTHOLOGUE AFUA_3G07630)"/>
    <property type="match status" value="1"/>
</dbReference>
<dbReference type="Proteomes" id="UP000194141">
    <property type="component" value="Unassembled WGS sequence"/>
</dbReference>
<dbReference type="SUPFAM" id="SSF56281">
    <property type="entry name" value="Metallo-hydrolase/oxidoreductase"/>
    <property type="match status" value="1"/>
</dbReference>
<comment type="caution">
    <text evidence="1">The sequence shown here is derived from an EMBL/GenBank/DDBJ whole genome shotgun (WGS) entry which is preliminary data.</text>
</comment>
<dbReference type="STRING" id="1562698.DESAMIL20_778"/>
<dbReference type="PANTHER" id="PTHR13754">
    <property type="entry name" value="METALLO-BETA-LACTAMASE SUPERFAMILY PROTEIN"/>
    <property type="match status" value="1"/>
</dbReference>
<organism evidence="1 2">
    <name type="scientific">Desulfurella amilsii</name>
    <dbReference type="NCBI Taxonomy" id="1562698"/>
    <lineage>
        <taxon>Bacteria</taxon>
        <taxon>Pseudomonadati</taxon>
        <taxon>Campylobacterota</taxon>
        <taxon>Desulfurellia</taxon>
        <taxon>Desulfurellales</taxon>
        <taxon>Desulfurellaceae</taxon>
        <taxon>Desulfurella</taxon>
    </lineage>
</organism>
<dbReference type="OrthoDB" id="9803916at2"/>
<protein>
    <submittedName>
        <fullName evidence="1">Metal-dependent hydrolases of the beta-lactamase superfamily 2</fullName>
    </submittedName>
</protein>
<evidence type="ECO:0000313" key="1">
    <source>
        <dbReference type="EMBL" id="OSS41225.1"/>
    </source>
</evidence>
<name>A0A1X4XUL1_9BACT</name>
<keyword evidence="1" id="KW-0378">Hydrolase</keyword>